<keyword evidence="1" id="KW-0812">Transmembrane</keyword>
<protein>
    <submittedName>
        <fullName evidence="2">GPI-anchored surface protein, putative</fullName>
    </submittedName>
</protein>
<dbReference type="EMBL" id="CYKH01001621">
    <property type="protein sequence ID" value="CUG88187.1"/>
    <property type="molecule type" value="Genomic_DNA"/>
</dbReference>
<organism evidence="2 3">
    <name type="scientific">Bodo saltans</name>
    <name type="common">Flagellated protozoan</name>
    <dbReference type="NCBI Taxonomy" id="75058"/>
    <lineage>
        <taxon>Eukaryota</taxon>
        <taxon>Discoba</taxon>
        <taxon>Euglenozoa</taxon>
        <taxon>Kinetoplastea</taxon>
        <taxon>Metakinetoplastina</taxon>
        <taxon>Eubodonida</taxon>
        <taxon>Bodonidae</taxon>
        <taxon>Bodo</taxon>
    </lineage>
</organism>
<proteinExistence type="predicted"/>
<keyword evidence="1" id="KW-1133">Transmembrane helix</keyword>
<feature type="transmembrane region" description="Helical" evidence="1">
    <location>
        <begin position="14"/>
        <end position="36"/>
    </location>
</feature>
<dbReference type="VEuPathDB" id="TriTrypDB:BSAL_14075"/>
<evidence type="ECO:0000256" key="1">
    <source>
        <dbReference type="SAM" id="Phobius"/>
    </source>
</evidence>
<evidence type="ECO:0000313" key="2">
    <source>
        <dbReference type="EMBL" id="CUG88187.1"/>
    </source>
</evidence>
<accession>A0A0S4JDF7</accession>
<dbReference type="AlphaFoldDB" id="A0A0S4JDF7"/>
<reference evidence="3" key="1">
    <citation type="submission" date="2015-09" db="EMBL/GenBank/DDBJ databases">
        <authorList>
            <consortium name="Pathogen Informatics"/>
        </authorList>
    </citation>
    <scope>NUCLEOTIDE SEQUENCE [LARGE SCALE GENOMIC DNA]</scope>
    <source>
        <strain evidence="3">Lake Konstanz</strain>
    </source>
</reference>
<name>A0A0S4JDF7_BODSA</name>
<feature type="non-terminal residue" evidence="2">
    <location>
        <position position="555"/>
    </location>
</feature>
<evidence type="ECO:0000313" key="3">
    <source>
        <dbReference type="Proteomes" id="UP000051952"/>
    </source>
</evidence>
<keyword evidence="1" id="KW-0472">Membrane</keyword>
<dbReference type="Proteomes" id="UP000051952">
    <property type="component" value="Unassembled WGS sequence"/>
</dbReference>
<keyword evidence="3" id="KW-1185">Reference proteome</keyword>
<sequence>MAVNSSSPVRATSFVVPVIVMLSLLLHVLVLFDGGLGASRFSERKRSSRTASPQQEIKDRALLQVTTKQKENRQRNHSDAFTCEDDVFSLLNASLFHNANAEAHKKIQAMLLSSSSSHVNSSIANMFLKRSRQQALFRQEELWTFAAMDRMIFLLREWHDAPRNSEVVLSPSTFVQRDCFSAAWREVSDQLTAVLDRRLQHMGRINNGIIYVCPGFGGLVAMRKKGSSFRAGWFPQQLVADSAAKFTTNFTIFFLTFHDEDIYIKTSRRLEQRVALLNLLREFPNFFLMHYSPSLVMPHGVGASYLGHYDPFYVNGTSVLSGSPRVVGALHPRMIPVPHAPTQQLEVETLLSNASFMDYIRDVVQRKPLVAWRGATTGFPGHDIARTDRHKTMMHHFAATDRYRMVDAFNDRAVGQRRYDWADVAFSGLCQEVTAENVPRFAQKMSFEQLATFRVNLDVDGNTNSWEGLRWRLLLGMAVVKVQSSHGYTQWFYRHLRNGTHILHVPVEGVAHAAKSLLDDISLSKVLAESAYEFGQRHLTLKAMEAAVASSVRDA</sequence>
<gene>
    <name evidence="2" type="ORF">BSAL_14075</name>
</gene>